<keyword evidence="2" id="KW-1133">Transmembrane helix</keyword>
<dbReference type="AlphaFoldDB" id="T1FVP5"/>
<feature type="compositionally biased region" description="Basic and acidic residues" evidence="1">
    <location>
        <begin position="59"/>
        <end position="75"/>
    </location>
</feature>
<keyword evidence="2" id="KW-0812">Transmembrane</keyword>
<evidence type="ECO:0000313" key="4">
    <source>
        <dbReference type="EnsemblMetazoa" id="HelroP194109"/>
    </source>
</evidence>
<dbReference type="EMBL" id="AMQM01007444">
    <property type="status" value="NOT_ANNOTATED_CDS"/>
    <property type="molecule type" value="Genomic_DNA"/>
</dbReference>
<feature type="region of interest" description="Disordered" evidence="1">
    <location>
        <begin position="211"/>
        <end position="267"/>
    </location>
</feature>
<feature type="compositionally biased region" description="Polar residues" evidence="1">
    <location>
        <begin position="1"/>
        <end position="23"/>
    </location>
</feature>
<dbReference type="KEGG" id="hro:HELRODRAFT_194109"/>
<proteinExistence type="predicted"/>
<dbReference type="CTD" id="20212891"/>
<keyword evidence="5" id="KW-1185">Reference proteome</keyword>
<dbReference type="RefSeq" id="XP_009028563.1">
    <property type="nucleotide sequence ID" value="XM_009030315.1"/>
</dbReference>
<organism evidence="4 5">
    <name type="scientific">Helobdella robusta</name>
    <name type="common">Californian leech</name>
    <dbReference type="NCBI Taxonomy" id="6412"/>
    <lineage>
        <taxon>Eukaryota</taxon>
        <taxon>Metazoa</taxon>
        <taxon>Spiralia</taxon>
        <taxon>Lophotrochozoa</taxon>
        <taxon>Annelida</taxon>
        <taxon>Clitellata</taxon>
        <taxon>Hirudinea</taxon>
        <taxon>Rhynchobdellida</taxon>
        <taxon>Glossiphoniidae</taxon>
        <taxon>Helobdella</taxon>
    </lineage>
</organism>
<feature type="compositionally biased region" description="Polar residues" evidence="1">
    <location>
        <begin position="254"/>
        <end position="267"/>
    </location>
</feature>
<keyword evidence="2" id="KW-0472">Membrane</keyword>
<feature type="transmembrane region" description="Helical" evidence="2">
    <location>
        <begin position="92"/>
        <end position="111"/>
    </location>
</feature>
<feature type="region of interest" description="Disordered" evidence="1">
    <location>
        <begin position="56"/>
        <end position="75"/>
    </location>
</feature>
<evidence type="ECO:0000313" key="5">
    <source>
        <dbReference type="Proteomes" id="UP000015101"/>
    </source>
</evidence>
<dbReference type="HOGENOM" id="CLU_1043085_0_0_1"/>
<evidence type="ECO:0000256" key="1">
    <source>
        <dbReference type="SAM" id="MobiDB-lite"/>
    </source>
</evidence>
<feature type="transmembrane region" description="Helical" evidence="2">
    <location>
        <begin position="123"/>
        <end position="147"/>
    </location>
</feature>
<dbReference type="Proteomes" id="UP000015101">
    <property type="component" value="Unassembled WGS sequence"/>
</dbReference>
<reference evidence="4" key="3">
    <citation type="submission" date="2015-06" db="UniProtKB">
        <authorList>
            <consortium name="EnsemblMetazoa"/>
        </authorList>
    </citation>
    <scope>IDENTIFICATION</scope>
</reference>
<feature type="compositionally biased region" description="Low complexity" evidence="1">
    <location>
        <begin position="24"/>
        <end position="43"/>
    </location>
</feature>
<feature type="region of interest" description="Disordered" evidence="1">
    <location>
        <begin position="1"/>
        <end position="43"/>
    </location>
</feature>
<evidence type="ECO:0000313" key="3">
    <source>
        <dbReference type="EMBL" id="ESN93282.1"/>
    </source>
</evidence>
<gene>
    <name evidence="4" type="primary">20212891</name>
    <name evidence="3" type="ORF">HELRODRAFT_194109</name>
</gene>
<dbReference type="EnsemblMetazoa" id="HelroT194109">
    <property type="protein sequence ID" value="HelroP194109"/>
    <property type="gene ID" value="HelroG194109"/>
</dbReference>
<name>T1FVP5_HELRO</name>
<reference evidence="3 5" key="2">
    <citation type="journal article" date="2013" name="Nature">
        <title>Insights into bilaterian evolution from three spiralian genomes.</title>
        <authorList>
            <person name="Simakov O."/>
            <person name="Marletaz F."/>
            <person name="Cho S.J."/>
            <person name="Edsinger-Gonzales E."/>
            <person name="Havlak P."/>
            <person name="Hellsten U."/>
            <person name="Kuo D.H."/>
            <person name="Larsson T."/>
            <person name="Lv J."/>
            <person name="Arendt D."/>
            <person name="Savage R."/>
            <person name="Osoegawa K."/>
            <person name="de Jong P."/>
            <person name="Grimwood J."/>
            <person name="Chapman J.A."/>
            <person name="Shapiro H."/>
            <person name="Aerts A."/>
            <person name="Otillar R.P."/>
            <person name="Terry A.Y."/>
            <person name="Boore J.L."/>
            <person name="Grigoriev I.V."/>
            <person name="Lindberg D.R."/>
            <person name="Seaver E.C."/>
            <person name="Weisblat D.A."/>
            <person name="Putnam N.H."/>
            <person name="Rokhsar D.S."/>
        </authorList>
    </citation>
    <scope>NUCLEOTIDE SEQUENCE</scope>
</reference>
<feature type="compositionally biased region" description="Low complexity" evidence="1">
    <location>
        <begin position="213"/>
        <end position="253"/>
    </location>
</feature>
<dbReference type="InParanoid" id="T1FVP5"/>
<dbReference type="GeneID" id="20212891"/>
<accession>T1FVP5</accession>
<evidence type="ECO:0000256" key="2">
    <source>
        <dbReference type="SAM" id="Phobius"/>
    </source>
</evidence>
<sequence length="267" mass="29227">MLSVSTGHNSETGSTSALYRVSQSTNSDSTASNHNNNNNNTNDNVLINVQRLNYSSDSSKVRSGKDPRKPSDRIPSKSRCATFCYNIPRSSLMITIPGFIILAIGAILIATTDRQESWTDGGVLLVSLVFLILGGAWTLCGLVYWTFAWCRYKPALLPANFKRPPSVTAPKSSSNYQPSYATGVFSSDVFVTHPTIVGSASFGSLNSPALYNQQPLQQPSQPQHRLNNTNNNNSNNDNNRISNSTESSYTSSNQDNRINNEILQQHS</sequence>
<protein>
    <submittedName>
        <fullName evidence="3 4">Uncharacterized protein</fullName>
    </submittedName>
</protein>
<dbReference type="EMBL" id="KB097620">
    <property type="protein sequence ID" value="ESN93282.1"/>
    <property type="molecule type" value="Genomic_DNA"/>
</dbReference>
<reference evidence="5" key="1">
    <citation type="submission" date="2012-12" db="EMBL/GenBank/DDBJ databases">
        <authorList>
            <person name="Hellsten U."/>
            <person name="Grimwood J."/>
            <person name="Chapman J.A."/>
            <person name="Shapiro H."/>
            <person name="Aerts A."/>
            <person name="Otillar R.P."/>
            <person name="Terry A.Y."/>
            <person name="Boore J.L."/>
            <person name="Simakov O."/>
            <person name="Marletaz F."/>
            <person name="Cho S.-J."/>
            <person name="Edsinger-Gonzales E."/>
            <person name="Havlak P."/>
            <person name="Kuo D.-H."/>
            <person name="Larsson T."/>
            <person name="Lv J."/>
            <person name="Arendt D."/>
            <person name="Savage R."/>
            <person name="Osoegawa K."/>
            <person name="de Jong P."/>
            <person name="Lindberg D.R."/>
            <person name="Seaver E.C."/>
            <person name="Weisblat D.A."/>
            <person name="Putnam N.H."/>
            <person name="Grigoriev I.V."/>
            <person name="Rokhsar D.S."/>
        </authorList>
    </citation>
    <scope>NUCLEOTIDE SEQUENCE</scope>
</reference>